<dbReference type="Proteomes" id="UP000481964">
    <property type="component" value="Unassembled WGS sequence"/>
</dbReference>
<dbReference type="InterPro" id="IPR014710">
    <property type="entry name" value="RmlC-like_jellyroll"/>
</dbReference>
<dbReference type="RefSeq" id="WP_154300589.1">
    <property type="nucleotide sequence ID" value="NZ_WKRD01000003.1"/>
</dbReference>
<dbReference type="PROSITE" id="PS50042">
    <property type="entry name" value="CNMP_BINDING_3"/>
    <property type="match status" value="1"/>
</dbReference>
<dbReference type="Pfam" id="PF00027">
    <property type="entry name" value="cNMP_binding"/>
    <property type="match status" value="1"/>
</dbReference>
<feature type="domain" description="Cyclic nucleotide-binding" evidence="1">
    <location>
        <begin position="13"/>
        <end position="85"/>
    </location>
</feature>
<dbReference type="EMBL" id="WKRD01000003">
    <property type="protein sequence ID" value="MSC56881.1"/>
    <property type="molecule type" value="Genomic_DNA"/>
</dbReference>
<sequence length="95" mass="10475">MEKYINILKNTPLFQGISEAEILPMLKCLSVSIKNYSKGEYLLRSGDKIQTIGMILSGQALIINDDVWGNRNIITELSSGMLYGESYACISSVPA</sequence>
<proteinExistence type="predicted"/>
<protein>
    <recommendedName>
        <fullName evidence="1">Cyclic nucleotide-binding domain-containing protein</fullName>
    </recommendedName>
</protein>
<accession>A0A7C9H2G6</accession>
<gene>
    <name evidence="2" type="ORF">GKE48_05350</name>
</gene>
<dbReference type="InterPro" id="IPR000595">
    <property type="entry name" value="cNMP-bd_dom"/>
</dbReference>
<dbReference type="CDD" id="cd00038">
    <property type="entry name" value="CAP_ED"/>
    <property type="match status" value="1"/>
</dbReference>
<dbReference type="InterPro" id="IPR018490">
    <property type="entry name" value="cNMP-bd_dom_sf"/>
</dbReference>
<organism evidence="2 3">
    <name type="scientific">Lachnospira eligens</name>
    <dbReference type="NCBI Taxonomy" id="39485"/>
    <lineage>
        <taxon>Bacteria</taxon>
        <taxon>Bacillati</taxon>
        <taxon>Bacillota</taxon>
        <taxon>Clostridia</taxon>
        <taxon>Lachnospirales</taxon>
        <taxon>Lachnospiraceae</taxon>
        <taxon>Lachnospira</taxon>
    </lineage>
</organism>
<evidence type="ECO:0000313" key="3">
    <source>
        <dbReference type="Proteomes" id="UP000481964"/>
    </source>
</evidence>
<evidence type="ECO:0000313" key="2">
    <source>
        <dbReference type="EMBL" id="MSC56881.1"/>
    </source>
</evidence>
<reference evidence="2 3" key="1">
    <citation type="journal article" date="2019" name="Nat. Med.">
        <title>A library of human gut bacterial isolates paired with longitudinal multiomics data enables mechanistic microbiome research.</title>
        <authorList>
            <person name="Poyet M."/>
            <person name="Groussin M."/>
            <person name="Gibbons S.M."/>
            <person name="Avila-Pacheco J."/>
            <person name="Jiang X."/>
            <person name="Kearney S.M."/>
            <person name="Perrotta A.R."/>
            <person name="Berdy B."/>
            <person name="Zhao S."/>
            <person name="Lieberman T.D."/>
            <person name="Swanson P.K."/>
            <person name="Smith M."/>
            <person name="Roesemann S."/>
            <person name="Alexander J.E."/>
            <person name="Rich S.A."/>
            <person name="Livny J."/>
            <person name="Vlamakis H."/>
            <person name="Clish C."/>
            <person name="Bullock K."/>
            <person name="Deik A."/>
            <person name="Scott J."/>
            <person name="Pierce K.A."/>
            <person name="Xavier R.J."/>
            <person name="Alm E.J."/>
        </authorList>
    </citation>
    <scope>NUCLEOTIDE SEQUENCE [LARGE SCALE GENOMIC DNA]</scope>
    <source>
        <strain evidence="2 3">BIOML-A1</strain>
    </source>
</reference>
<dbReference type="AlphaFoldDB" id="A0A7C9H2G6"/>
<name>A0A7C9H2G6_9FIRM</name>
<dbReference type="Gene3D" id="2.60.120.10">
    <property type="entry name" value="Jelly Rolls"/>
    <property type="match status" value="1"/>
</dbReference>
<evidence type="ECO:0000259" key="1">
    <source>
        <dbReference type="PROSITE" id="PS50042"/>
    </source>
</evidence>
<dbReference type="SUPFAM" id="SSF51206">
    <property type="entry name" value="cAMP-binding domain-like"/>
    <property type="match status" value="1"/>
</dbReference>
<comment type="caution">
    <text evidence="2">The sequence shown here is derived from an EMBL/GenBank/DDBJ whole genome shotgun (WGS) entry which is preliminary data.</text>
</comment>